<dbReference type="InterPro" id="IPR042116">
    <property type="entry name" value="TypA/BipA_C"/>
</dbReference>
<dbReference type="SUPFAM" id="SSF54980">
    <property type="entry name" value="EF-G C-terminal domain-like"/>
    <property type="match status" value="2"/>
</dbReference>
<name>A0AAW2RTR3_9LAMI</name>
<dbReference type="GO" id="GO:0005829">
    <property type="term" value="C:cytosol"/>
    <property type="evidence" value="ECO:0007669"/>
    <property type="project" value="TreeGrafter"/>
</dbReference>
<feature type="domain" description="Tr-type G" evidence="1">
    <location>
        <begin position="18"/>
        <end position="213"/>
    </location>
</feature>
<gene>
    <name evidence="2" type="ORF">Scaly_0643300</name>
</gene>
<dbReference type="Gene3D" id="2.40.50.250">
    <property type="entry name" value="bipa protein"/>
    <property type="match status" value="1"/>
</dbReference>
<proteinExistence type="predicted"/>
<dbReference type="PROSITE" id="PS00301">
    <property type="entry name" value="G_TR_1"/>
    <property type="match status" value="1"/>
</dbReference>
<dbReference type="PANTHER" id="PTHR42908">
    <property type="entry name" value="TRANSLATION ELONGATION FACTOR-RELATED"/>
    <property type="match status" value="1"/>
</dbReference>
<dbReference type="InterPro" id="IPR048876">
    <property type="entry name" value="BipA_C"/>
</dbReference>
<dbReference type="InterPro" id="IPR031157">
    <property type="entry name" value="G_TR_CS"/>
</dbReference>
<dbReference type="InterPro" id="IPR035647">
    <property type="entry name" value="EFG_III/V"/>
</dbReference>
<dbReference type="InterPro" id="IPR047043">
    <property type="entry name" value="BipA_III"/>
</dbReference>
<dbReference type="SUPFAM" id="SSF50447">
    <property type="entry name" value="Translation proteins"/>
    <property type="match status" value="1"/>
</dbReference>
<keyword evidence="2" id="KW-0648">Protein biosynthesis</keyword>
<organism evidence="2">
    <name type="scientific">Sesamum calycinum</name>
    <dbReference type="NCBI Taxonomy" id="2727403"/>
    <lineage>
        <taxon>Eukaryota</taxon>
        <taxon>Viridiplantae</taxon>
        <taxon>Streptophyta</taxon>
        <taxon>Embryophyta</taxon>
        <taxon>Tracheophyta</taxon>
        <taxon>Spermatophyta</taxon>
        <taxon>Magnoliopsida</taxon>
        <taxon>eudicotyledons</taxon>
        <taxon>Gunneridae</taxon>
        <taxon>Pentapetalae</taxon>
        <taxon>asterids</taxon>
        <taxon>lamiids</taxon>
        <taxon>Lamiales</taxon>
        <taxon>Pedaliaceae</taxon>
        <taxon>Sesamum</taxon>
    </lineage>
</organism>
<dbReference type="InterPro" id="IPR000795">
    <property type="entry name" value="T_Tr_GTP-bd_dom"/>
</dbReference>
<dbReference type="NCBIfam" id="TIGR00231">
    <property type="entry name" value="small_GTP"/>
    <property type="match status" value="1"/>
</dbReference>
<comment type="caution">
    <text evidence="2">The sequence shown here is derived from an EMBL/GenBank/DDBJ whole genome shotgun (WGS) entry which is preliminary data.</text>
</comment>
<dbReference type="Gene3D" id="3.30.70.240">
    <property type="match status" value="1"/>
</dbReference>
<reference evidence="2" key="1">
    <citation type="submission" date="2020-06" db="EMBL/GenBank/DDBJ databases">
        <authorList>
            <person name="Li T."/>
            <person name="Hu X."/>
            <person name="Zhang T."/>
            <person name="Song X."/>
            <person name="Zhang H."/>
            <person name="Dai N."/>
            <person name="Sheng W."/>
            <person name="Hou X."/>
            <person name="Wei L."/>
        </authorList>
    </citation>
    <scope>NUCLEOTIDE SEQUENCE</scope>
    <source>
        <strain evidence="2">KEN8</strain>
        <tissue evidence="2">Leaf</tissue>
    </source>
</reference>
<dbReference type="GO" id="GO:1990904">
    <property type="term" value="C:ribonucleoprotein complex"/>
    <property type="evidence" value="ECO:0007669"/>
    <property type="project" value="TreeGrafter"/>
</dbReference>
<dbReference type="CDD" id="cd01891">
    <property type="entry name" value="TypA_BipA"/>
    <property type="match status" value="1"/>
</dbReference>
<dbReference type="AlphaFoldDB" id="A0AAW2RTR3"/>
<reference evidence="2" key="2">
    <citation type="journal article" date="2024" name="Plant">
        <title>Genomic evolution and insights into agronomic trait innovations of Sesamum species.</title>
        <authorList>
            <person name="Miao H."/>
            <person name="Wang L."/>
            <person name="Qu L."/>
            <person name="Liu H."/>
            <person name="Sun Y."/>
            <person name="Le M."/>
            <person name="Wang Q."/>
            <person name="Wei S."/>
            <person name="Zheng Y."/>
            <person name="Lin W."/>
            <person name="Duan Y."/>
            <person name="Cao H."/>
            <person name="Xiong S."/>
            <person name="Wang X."/>
            <person name="Wei L."/>
            <person name="Li C."/>
            <person name="Ma Q."/>
            <person name="Ju M."/>
            <person name="Zhao R."/>
            <person name="Li G."/>
            <person name="Mu C."/>
            <person name="Tian Q."/>
            <person name="Mei H."/>
            <person name="Zhang T."/>
            <person name="Gao T."/>
            <person name="Zhang H."/>
        </authorList>
    </citation>
    <scope>NUCLEOTIDE SEQUENCE</scope>
    <source>
        <strain evidence="2">KEN8</strain>
    </source>
</reference>
<dbReference type="Gene3D" id="2.40.30.10">
    <property type="entry name" value="Translation factors"/>
    <property type="match status" value="2"/>
</dbReference>
<dbReference type="InterPro" id="IPR000640">
    <property type="entry name" value="EFG_V-like"/>
</dbReference>
<accession>A0AAW2RTR3</accession>
<dbReference type="PROSITE" id="PS51722">
    <property type="entry name" value="G_TR_2"/>
    <property type="match status" value="1"/>
</dbReference>
<dbReference type="GO" id="GO:0005525">
    <property type="term" value="F:GTP binding"/>
    <property type="evidence" value="ECO:0007669"/>
    <property type="project" value="InterPro"/>
</dbReference>
<dbReference type="Pfam" id="PF00009">
    <property type="entry name" value="GTP_EFTU"/>
    <property type="match status" value="1"/>
</dbReference>
<dbReference type="EMBL" id="JACGWM010000003">
    <property type="protein sequence ID" value="KAL0383560.1"/>
    <property type="molecule type" value="Genomic_DNA"/>
</dbReference>
<evidence type="ECO:0000313" key="2">
    <source>
        <dbReference type="EMBL" id="KAL0383560.1"/>
    </source>
</evidence>
<dbReference type="FunFam" id="3.30.70.240:FF:000002">
    <property type="entry name" value="GTP-binding protein TypA"/>
    <property type="match status" value="1"/>
</dbReference>
<dbReference type="SMART" id="SM00838">
    <property type="entry name" value="EFG_C"/>
    <property type="match status" value="1"/>
</dbReference>
<dbReference type="PANTHER" id="PTHR42908:SF8">
    <property type="entry name" value="TR-TYPE G DOMAIN-CONTAINING PROTEIN"/>
    <property type="match status" value="1"/>
</dbReference>
<dbReference type="InterPro" id="IPR047041">
    <property type="entry name" value="BipA_GTP-bd_dom"/>
</dbReference>
<dbReference type="FunFam" id="3.30.70.870:FF:000003">
    <property type="entry name" value="GTP-binding protein TypA"/>
    <property type="match status" value="1"/>
</dbReference>
<dbReference type="InterPro" id="IPR035651">
    <property type="entry name" value="BipA_V"/>
</dbReference>
<dbReference type="GO" id="GO:0003924">
    <property type="term" value="F:GTPase activity"/>
    <property type="evidence" value="ECO:0007669"/>
    <property type="project" value="InterPro"/>
</dbReference>
<dbReference type="GO" id="GO:0003746">
    <property type="term" value="F:translation elongation factor activity"/>
    <property type="evidence" value="ECO:0007669"/>
    <property type="project" value="UniProtKB-KW"/>
</dbReference>
<dbReference type="PRINTS" id="PR00315">
    <property type="entry name" value="ELONGATNFCT"/>
</dbReference>
<sequence length="603" mass="66899">MEMAVGSHPTSKFTPKTLLLSSRNVEPTKNHGKTTLVDAMLRQSKVFRDNQFVQDRIMDSNDLERERGITILSKNTSITYNDTKINIIDTPGHSDFGGEVERILNMVEGVLLVVDSVEGPMPQTRFVLKKALEFGHAVVVVVNKIDRPSARPDYVINSTFELFIELNASDEQCDFQVIYASGLKGKAGLSPENLAEDLGPLFEAIVRCIPGPQIAKDGALQMLATNIEYDEHKGRIAIGRLHAGILRKGLDVRFSRVPAETVEAGDICAVCGIDDIQIGETIADKISGKPLPTIKVEEPTVRMAFSINTSPFVGREVCDSTVVIFYSTRKYVTSRNLRDRLYRELERNLAMKVEDGETSDTFIVSGRGTLHITILIENMRREGYEFMVGPPKVINKKVDDKLLEPYEIAIVEVPEEYMGPVVELLGRRRGQMVDMQGTGSEGTTLMKYKIPTRGLLGLRNSILTVSRGTAVLNTIFDEYGHWAGDISTRDQGSLVAFEDGTSTSYALSSAQERGQMFIGPGVDVYKGQIVGIHQRPGDLSLNVCKKKAATNVRSNKEQTVVLDTPLDYSLDDCIEYIQEDELVEVTPSSIRMCKNPKLIKKSR</sequence>
<dbReference type="FunFam" id="3.40.50.300:FF:000055">
    <property type="entry name" value="GTP-binding protein TypA"/>
    <property type="match status" value="1"/>
</dbReference>
<dbReference type="CDD" id="cd16263">
    <property type="entry name" value="BipA_III"/>
    <property type="match status" value="1"/>
</dbReference>
<dbReference type="Gene3D" id="3.40.50.300">
    <property type="entry name" value="P-loop containing nucleotide triphosphate hydrolases"/>
    <property type="match status" value="1"/>
</dbReference>
<protein>
    <submittedName>
        <fullName evidence="2">Elongation factor TypA-like SVR3, chloroplastic</fullName>
    </submittedName>
</protein>
<dbReference type="Pfam" id="PF21018">
    <property type="entry name" value="BipA_C"/>
    <property type="match status" value="1"/>
</dbReference>
<dbReference type="InterPro" id="IPR027417">
    <property type="entry name" value="P-loop_NTPase"/>
</dbReference>
<dbReference type="Gene3D" id="3.30.70.870">
    <property type="entry name" value="Elongation Factor G (Translational Gtpase), domain 3"/>
    <property type="match status" value="1"/>
</dbReference>
<dbReference type="CDD" id="cd03710">
    <property type="entry name" value="BipA_TypA_C"/>
    <property type="match status" value="1"/>
</dbReference>
<dbReference type="InterPro" id="IPR005225">
    <property type="entry name" value="Small_GTP-bd"/>
</dbReference>
<dbReference type="Pfam" id="PF00679">
    <property type="entry name" value="EFG_C"/>
    <property type="match status" value="1"/>
</dbReference>
<dbReference type="InterPro" id="IPR009000">
    <property type="entry name" value="Transl_B-barrel_sf"/>
</dbReference>
<evidence type="ECO:0000259" key="1">
    <source>
        <dbReference type="PROSITE" id="PS51722"/>
    </source>
</evidence>
<dbReference type="SUPFAM" id="SSF52540">
    <property type="entry name" value="P-loop containing nucleoside triphosphate hydrolases"/>
    <property type="match status" value="1"/>
</dbReference>
<dbReference type="FunFam" id="2.40.50.250:FF:000001">
    <property type="entry name" value="GTP-binding protein TypA"/>
    <property type="match status" value="1"/>
</dbReference>
<keyword evidence="2" id="KW-0251">Elongation factor</keyword>